<evidence type="ECO:0000313" key="4">
    <source>
        <dbReference type="Proteomes" id="UP000523007"/>
    </source>
</evidence>
<accession>A0A7W7RI54</accession>
<keyword evidence="4" id="KW-1185">Reference proteome</keyword>
<protein>
    <submittedName>
        <fullName evidence="3">Uncharacterized protein</fullName>
    </submittedName>
</protein>
<keyword evidence="2" id="KW-1133">Transmembrane helix</keyword>
<dbReference type="EMBL" id="JACHJT010000001">
    <property type="protein sequence ID" value="MBB4931886.1"/>
    <property type="molecule type" value="Genomic_DNA"/>
</dbReference>
<feature type="region of interest" description="Disordered" evidence="1">
    <location>
        <begin position="259"/>
        <end position="364"/>
    </location>
</feature>
<organism evidence="3 4">
    <name type="scientific">Lipingzhangella halophila</name>
    <dbReference type="NCBI Taxonomy" id="1783352"/>
    <lineage>
        <taxon>Bacteria</taxon>
        <taxon>Bacillati</taxon>
        <taxon>Actinomycetota</taxon>
        <taxon>Actinomycetes</taxon>
        <taxon>Streptosporangiales</taxon>
        <taxon>Nocardiopsidaceae</taxon>
        <taxon>Lipingzhangella</taxon>
    </lineage>
</organism>
<name>A0A7W7RI54_9ACTN</name>
<feature type="transmembrane region" description="Helical" evidence="2">
    <location>
        <begin position="112"/>
        <end position="131"/>
    </location>
</feature>
<gene>
    <name evidence="3" type="ORF">F4561_002706</name>
</gene>
<evidence type="ECO:0000313" key="3">
    <source>
        <dbReference type="EMBL" id="MBB4931886.1"/>
    </source>
</evidence>
<comment type="caution">
    <text evidence="3">The sequence shown here is derived from an EMBL/GenBank/DDBJ whole genome shotgun (WGS) entry which is preliminary data.</text>
</comment>
<evidence type="ECO:0000256" key="2">
    <source>
        <dbReference type="SAM" id="Phobius"/>
    </source>
</evidence>
<keyword evidence="2" id="KW-0812">Transmembrane</keyword>
<dbReference type="RefSeq" id="WP_184578782.1">
    <property type="nucleotide sequence ID" value="NZ_JACHJT010000001.1"/>
</dbReference>
<feature type="compositionally biased region" description="Polar residues" evidence="1">
    <location>
        <begin position="308"/>
        <end position="318"/>
    </location>
</feature>
<feature type="transmembrane region" description="Helical" evidence="2">
    <location>
        <begin position="151"/>
        <end position="174"/>
    </location>
</feature>
<reference evidence="3 4" key="1">
    <citation type="submission" date="2020-08" db="EMBL/GenBank/DDBJ databases">
        <title>Sequencing the genomes of 1000 actinobacteria strains.</title>
        <authorList>
            <person name="Klenk H.-P."/>
        </authorList>
    </citation>
    <scope>NUCLEOTIDE SEQUENCE [LARGE SCALE GENOMIC DNA]</scope>
    <source>
        <strain evidence="3 4">DSM 102030</strain>
    </source>
</reference>
<evidence type="ECO:0000256" key="1">
    <source>
        <dbReference type="SAM" id="MobiDB-lite"/>
    </source>
</evidence>
<sequence>MTHDEEPVAHPAAVTDLAADLAERRALDDTRRRHRRKRRWSRALHRIDLADLREQVATAAHERRERRESTHGDSALARLYRQASLAGERARISSQIKQSGEVRALRVQRVRVVSLAVLVPVLVAFAAWSTAGVHHGFMTLLDITAGTAMWVTGWGVEPALVTIVAGIIIVRAVLRSSGGDLGWRATVAEWVALSTSIALNMAGHWPDALSLATVAALVAHSIGPLGAAGTAWLIGIVDDAVSQAKPWDGARRLDEMELGQRGVSVSRPASGTGAVPLQASHGTAPELPGPVSPGLSHPGGPGRLTSHPAASQGETSRGTVPVSPTPETVRETPETAAPRPTAASETPGTASHETRDDGGETTEVVIPDFVPEEWDDRKRLVIATYEAARENGEPHSGGVISARTGVPKSTTCRYIKDYLAGE</sequence>
<proteinExistence type="predicted"/>
<feature type="compositionally biased region" description="Low complexity" evidence="1">
    <location>
        <begin position="334"/>
        <end position="347"/>
    </location>
</feature>
<dbReference type="AlphaFoldDB" id="A0A7W7RI54"/>
<keyword evidence="2" id="KW-0472">Membrane</keyword>
<dbReference type="Proteomes" id="UP000523007">
    <property type="component" value="Unassembled WGS sequence"/>
</dbReference>